<evidence type="ECO:0000313" key="2">
    <source>
        <dbReference type="Proteomes" id="UP001150603"/>
    </source>
</evidence>
<name>A0ACC1IXN7_9FUNG</name>
<gene>
    <name evidence="1" type="ORF">FBU59_007204</name>
</gene>
<proteinExistence type="predicted"/>
<evidence type="ECO:0000313" key="1">
    <source>
        <dbReference type="EMBL" id="KAJ1927631.1"/>
    </source>
</evidence>
<feature type="non-terminal residue" evidence="1">
    <location>
        <position position="1"/>
    </location>
</feature>
<organism evidence="1 2">
    <name type="scientific">Linderina macrospora</name>
    <dbReference type="NCBI Taxonomy" id="4868"/>
    <lineage>
        <taxon>Eukaryota</taxon>
        <taxon>Fungi</taxon>
        <taxon>Fungi incertae sedis</taxon>
        <taxon>Zoopagomycota</taxon>
        <taxon>Kickxellomycotina</taxon>
        <taxon>Kickxellomycetes</taxon>
        <taxon>Kickxellales</taxon>
        <taxon>Kickxellaceae</taxon>
        <taxon>Linderina</taxon>
    </lineage>
</organism>
<dbReference type="EMBL" id="JANBPW010006774">
    <property type="protein sequence ID" value="KAJ1927631.1"/>
    <property type="molecule type" value="Genomic_DNA"/>
</dbReference>
<sequence>CMFNREKYLADWTAKLRADGLKKEYKVSTNARSVPHPYATVDEVDDEFQKSSTFWGGQSIAMGNNDSNYNFESRRVL</sequence>
<reference evidence="1" key="1">
    <citation type="submission" date="2022-07" db="EMBL/GenBank/DDBJ databases">
        <title>Phylogenomic reconstructions and comparative analyses of Kickxellomycotina fungi.</title>
        <authorList>
            <person name="Reynolds N.K."/>
            <person name="Stajich J.E."/>
            <person name="Barry K."/>
            <person name="Grigoriev I.V."/>
            <person name="Crous P."/>
            <person name="Smith M.E."/>
        </authorList>
    </citation>
    <scope>NUCLEOTIDE SEQUENCE</scope>
    <source>
        <strain evidence="1">NRRL 5244</strain>
    </source>
</reference>
<accession>A0ACC1IXN7</accession>
<dbReference type="Proteomes" id="UP001150603">
    <property type="component" value="Unassembled WGS sequence"/>
</dbReference>
<keyword evidence="2" id="KW-1185">Reference proteome</keyword>
<protein>
    <submittedName>
        <fullName evidence="1">Uncharacterized protein</fullName>
    </submittedName>
</protein>
<comment type="caution">
    <text evidence="1">The sequence shown here is derived from an EMBL/GenBank/DDBJ whole genome shotgun (WGS) entry which is preliminary data.</text>
</comment>